<dbReference type="Pfam" id="PF02958">
    <property type="entry name" value="EcKL"/>
    <property type="match status" value="1"/>
</dbReference>
<evidence type="ECO:0000259" key="2">
    <source>
        <dbReference type="SMART" id="SM00587"/>
    </source>
</evidence>
<dbReference type="AlphaFoldDB" id="A0A811VHN3"/>
<dbReference type="Proteomes" id="UP000606786">
    <property type="component" value="Unassembled WGS sequence"/>
</dbReference>
<accession>A0A811VHN3</accession>
<dbReference type="InterPro" id="IPR004119">
    <property type="entry name" value="EcKL"/>
</dbReference>
<dbReference type="Gene3D" id="3.90.1200.10">
    <property type="match status" value="1"/>
</dbReference>
<reference evidence="3" key="1">
    <citation type="submission" date="2020-11" db="EMBL/GenBank/DDBJ databases">
        <authorList>
            <person name="Whitehead M."/>
        </authorList>
    </citation>
    <scope>NUCLEOTIDE SEQUENCE</scope>
    <source>
        <strain evidence="3">EGII</strain>
    </source>
</reference>
<proteinExistence type="predicted"/>
<feature type="region of interest" description="Disordered" evidence="1">
    <location>
        <begin position="1"/>
        <end position="23"/>
    </location>
</feature>
<gene>
    <name evidence="3" type="ORF">CCAP1982_LOCUS22505</name>
</gene>
<dbReference type="PANTHER" id="PTHR11012:SF6">
    <property type="entry name" value="CHK DOMAIN OV1-RELATED"/>
    <property type="match status" value="1"/>
</dbReference>
<dbReference type="OrthoDB" id="191037at2759"/>
<keyword evidence="4" id="KW-1185">Reference proteome</keyword>
<comment type="caution">
    <text evidence="3">The sequence shown here is derived from an EMBL/GenBank/DDBJ whole genome shotgun (WGS) entry which is preliminary data.</text>
</comment>
<evidence type="ECO:0000313" key="3">
    <source>
        <dbReference type="EMBL" id="CAD7014504.1"/>
    </source>
</evidence>
<dbReference type="PANTHER" id="PTHR11012">
    <property type="entry name" value="PROTEIN KINASE-LIKE DOMAIN-CONTAINING"/>
    <property type="match status" value="1"/>
</dbReference>
<protein>
    <submittedName>
        <fullName evidence="3">(Mediterranean fruit fly) hypothetical protein</fullName>
    </submittedName>
</protein>
<dbReference type="EMBL" id="CAJHJT010000056">
    <property type="protein sequence ID" value="CAD7014504.1"/>
    <property type="molecule type" value="Genomic_DNA"/>
</dbReference>
<name>A0A811VHN3_CERCA</name>
<evidence type="ECO:0000313" key="4">
    <source>
        <dbReference type="Proteomes" id="UP000606786"/>
    </source>
</evidence>
<organism evidence="3 4">
    <name type="scientific">Ceratitis capitata</name>
    <name type="common">Mediterranean fruit fly</name>
    <name type="synonym">Tephritis capitata</name>
    <dbReference type="NCBI Taxonomy" id="7213"/>
    <lineage>
        <taxon>Eukaryota</taxon>
        <taxon>Metazoa</taxon>
        <taxon>Ecdysozoa</taxon>
        <taxon>Arthropoda</taxon>
        <taxon>Hexapoda</taxon>
        <taxon>Insecta</taxon>
        <taxon>Pterygota</taxon>
        <taxon>Neoptera</taxon>
        <taxon>Endopterygota</taxon>
        <taxon>Diptera</taxon>
        <taxon>Brachycera</taxon>
        <taxon>Muscomorpha</taxon>
        <taxon>Tephritoidea</taxon>
        <taxon>Tephritidae</taxon>
        <taxon>Ceratitis</taxon>
        <taxon>Ceratitis</taxon>
    </lineage>
</organism>
<feature type="domain" description="CHK kinase-like" evidence="2">
    <location>
        <begin position="161"/>
        <end position="353"/>
    </location>
</feature>
<dbReference type="SMART" id="SM00587">
    <property type="entry name" value="CHK"/>
    <property type="match status" value="1"/>
</dbReference>
<evidence type="ECO:0000256" key="1">
    <source>
        <dbReference type="SAM" id="MobiDB-lite"/>
    </source>
</evidence>
<sequence>MSTADTNAKGKTESKAPVSNAATDGSGAAAAAAAARQVPEWLKADLFLDLLKKNVPDFKAVKSFNAKPAQNAGENYATLMALVQMEVELRTGKTKPVSYMLKLPIESVQKLMQGINIFDVESTMYRDVIAELEKFYSDVGVDVKFTPQFYELKTPSEFGVILMEDLRVRGFKNANRLEGFDMEHTKNALKKLAQWHAASAVRIAVKGKYPKIVSTGIFTEEFINMMKAMNQSSTQLFNECVRTYKGHEVYIKSMERGQEKVFENFIELINPDPNDFNVLNHGDFWANNIMFQYDAFEKIKETYFVDFQCSRYGSPVHDLYNLLIASTSYEIKLKNFDYFIKYYHDHLVENLKLLKYTKNFLS</sequence>
<dbReference type="InterPro" id="IPR011009">
    <property type="entry name" value="Kinase-like_dom_sf"/>
</dbReference>
<dbReference type="SUPFAM" id="SSF56112">
    <property type="entry name" value="Protein kinase-like (PK-like)"/>
    <property type="match status" value="1"/>
</dbReference>
<dbReference type="InterPro" id="IPR015897">
    <property type="entry name" value="CHK_kinase-like"/>
</dbReference>